<keyword evidence="2" id="KW-1185">Reference proteome</keyword>
<proteinExistence type="predicted"/>
<reference evidence="1 2" key="1">
    <citation type="journal article" date="2018" name="Sci. Rep.">
        <title>Genomic signatures of local adaptation to the degree of environmental predictability in rotifers.</title>
        <authorList>
            <person name="Franch-Gras L."/>
            <person name="Hahn C."/>
            <person name="Garcia-Roger E.M."/>
            <person name="Carmona M.J."/>
            <person name="Serra M."/>
            <person name="Gomez A."/>
        </authorList>
    </citation>
    <scope>NUCLEOTIDE SEQUENCE [LARGE SCALE GENOMIC DNA]</scope>
    <source>
        <strain evidence="1">HYR1</strain>
    </source>
</reference>
<dbReference type="EMBL" id="REGN01007389">
    <property type="protein sequence ID" value="RNA06448.1"/>
    <property type="molecule type" value="Genomic_DNA"/>
</dbReference>
<evidence type="ECO:0000313" key="2">
    <source>
        <dbReference type="Proteomes" id="UP000276133"/>
    </source>
</evidence>
<name>A0A3M7Q674_BRAPC</name>
<dbReference type="Proteomes" id="UP000276133">
    <property type="component" value="Unassembled WGS sequence"/>
</dbReference>
<sequence length="125" mass="14736">MKQYGSEFCFLYTFKCNFPLIESDFTNLELKFKVLSTDKINFNFGMRMIAKDVCITRPISSNGIYKMLNHTKSERNPLRESLLFTSVINEREYSLYTHLLIDVGERDPNYFEQQNSNSYASEIQN</sequence>
<accession>A0A3M7Q674</accession>
<organism evidence="1 2">
    <name type="scientific">Brachionus plicatilis</name>
    <name type="common">Marine rotifer</name>
    <name type="synonym">Brachionus muelleri</name>
    <dbReference type="NCBI Taxonomy" id="10195"/>
    <lineage>
        <taxon>Eukaryota</taxon>
        <taxon>Metazoa</taxon>
        <taxon>Spiralia</taxon>
        <taxon>Gnathifera</taxon>
        <taxon>Rotifera</taxon>
        <taxon>Eurotatoria</taxon>
        <taxon>Monogononta</taxon>
        <taxon>Pseudotrocha</taxon>
        <taxon>Ploima</taxon>
        <taxon>Brachionidae</taxon>
        <taxon>Brachionus</taxon>
    </lineage>
</organism>
<evidence type="ECO:0000313" key="1">
    <source>
        <dbReference type="EMBL" id="RNA06448.1"/>
    </source>
</evidence>
<gene>
    <name evidence="1" type="ORF">BpHYR1_000379</name>
</gene>
<dbReference type="AlphaFoldDB" id="A0A3M7Q674"/>
<protein>
    <submittedName>
        <fullName evidence="1">Uncharacterized protein</fullName>
    </submittedName>
</protein>
<comment type="caution">
    <text evidence="1">The sequence shown here is derived from an EMBL/GenBank/DDBJ whole genome shotgun (WGS) entry which is preliminary data.</text>
</comment>